<dbReference type="RefSeq" id="WP_175103550.1">
    <property type="nucleotide sequence ID" value="NZ_CADIKM010000003.1"/>
</dbReference>
<dbReference type="InterPro" id="IPR013784">
    <property type="entry name" value="Carb-bd-like_fold"/>
</dbReference>
<protein>
    <recommendedName>
        <fullName evidence="4">Carboxypeptidase regulatory-like domain-containing protein</fullName>
    </recommendedName>
</protein>
<dbReference type="AlphaFoldDB" id="A0A6S7AWX8"/>
<evidence type="ECO:0000313" key="2">
    <source>
        <dbReference type="EMBL" id="CAB3780392.1"/>
    </source>
</evidence>
<dbReference type="EMBL" id="CADIKM010000003">
    <property type="protein sequence ID" value="CAB3780392.1"/>
    <property type="molecule type" value="Genomic_DNA"/>
</dbReference>
<proteinExistence type="predicted"/>
<dbReference type="GO" id="GO:0030246">
    <property type="term" value="F:carbohydrate binding"/>
    <property type="evidence" value="ECO:0007669"/>
    <property type="project" value="InterPro"/>
</dbReference>
<organism evidence="2 3">
    <name type="scientific">Pararobbsia alpina</name>
    <dbReference type="NCBI Taxonomy" id="621374"/>
    <lineage>
        <taxon>Bacteria</taxon>
        <taxon>Pseudomonadati</taxon>
        <taxon>Pseudomonadota</taxon>
        <taxon>Betaproteobacteria</taxon>
        <taxon>Burkholderiales</taxon>
        <taxon>Burkholderiaceae</taxon>
        <taxon>Pararobbsia</taxon>
    </lineage>
</organism>
<sequence>MKRYKQSRWVQGLAAAAVVMTLGFGAASHALAQTDDSAPTGMPAIQHAGDISYVTGGVGLDESHALRSAAPRWPLELMFAGPTSEYLSDVRVDITRGGSSVFQANADGPFMLVKLPPGDYVVRASYKGQEKTHAVKIGGGHQKADFRWGTQ</sequence>
<keyword evidence="3" id="KW-1185">Reference proteome</keyword>
<evidence type="ECO:0000313" key="3">
    <source>
        <dbReference type="Proteomes" id="UP000494115"/>
    </source>
</evidence>
<accession>A0A6S7AWX8</accession>
<dbReference type="Gene3D" id="2.60.40.1120">
    <property type="entry name" value="Carboxypeptidase-like, regulatory domain"/>
    <property type="match status" value="1"/>
</dbReference>
<keyword evidence="1" id="KW-0732">Signal</keyword>
<gene>
    <name evidence="2" type="ORF">LMG28138_01028</name>
</gene>
<feature type="chain" id="PRO_5028948716" description="Carboxypeptidase regulatory-like domain-containing protein" evidence="1">
    <location>
        <begin position="33"/>
        <end position="151"/>
    </location>
</feature>
<dbReference type="SUPFAM" id="SSF49452">
    <property type="entry name" value="Starch-binding domain-like"/>
    <property type="match status" value="1"/>
</dbReference>
<feature type="signal peptide" evidence="1">
    <location>
        <begin position="1"/>
        <end position="32"/>
    </location>
</feature>
<dbReference type="Proteomes" id="UP000494115">
    <property type="component" value="Unassembled WGS sequence"/>
</dbReference>
<name>A0A6S7AWX8_9BURK</name>
<evidence type="ECO:0000256" key="1">
    <source>
        <dbReference type="SAM" id="SignalP"/>
    </source>
</evidence>
<evidence type="ECO:0008006" key="4">
    <source>
        <dbReference type="Google" id="ProtNLM"/>
    </source>
</evidence>
<reference evidence="2 3" key="1">
    <citation type="submission" date="2020-04" db="EMBL/GenBank/DDBJ databases">
        <authorList>
            <person name="De Canck E."/>
        </authorList>
    </citation>
    <scope>NUCLEOTIDE SEQUENCE [LARGE SCALE GENOMIC DNA]</scope>
    <source>
        <strain evidence="2 3">LMG 28138</strain>
    </source>
</reference>